<sequence length="86" mass="9687">QQQQQQSSAPTTISQQDFLGRVQNLRNEIRTLTADIEHIAQLHQRALSSADSVASDQLNNAVAQTQLRNTQITEEIKFLERDAART</sequence>
<feature type="coiled-coil region" evidence="1">
    <location>
        <begin position="22"/>
        <end position="82"/>
    </location>
</feature>
<dbReference type="EMBL" id="CVQI01001067">
    <property type="protein sequence ID" value="CRK05119.1"/>
    <property type="molecule type" value="Genomic_DNA"/>
</dbReference>
<gene>
    <name evidence="3" type="ORF">BN1708_020608</name>
    <name evidence="2" type="ORF">BN1723_020924</name>
</gene>
<dbReference type="SUPFAM" id="SSF47661">
    <property type="entry name" value="t-snare proteins"/>
    <property type="match status" value="1"/>
</dbReference>
<feature type="non-terminal residue" evidence="2">
    <location>
        <position position="86"/>
    </location>
</feature>
<organism evidence="2 5">
    <name type="scientific">Verticillium longisporum</name>
    <name type="common">Verticillium dahliae var. longisporum</name>
    <dbReference type="NCBI Taxonomy" id="100787"/>
    <lineage>
        <taxon>Eukaryota</taxon>
        <taxon>Fungi</taxon>
        <taxon>Dikarya</taxon>
        <taxon>Ascomycota</taxon>
        <taxon>Pezizomycotina</taxon>
        <taxon>Sordariomycetes</taxon>
        <taxon>Hypocreomycetidae</taxon>
        <taxon>Glomerellales</taxon>
        <taxon>Plectosphaerellaceae</taxon>
        <taxon>Verticillium</taxon>
    </lineage>
</organism>
<dbReference type="AlphaFoldDB" id="A0A0G4KJD2"/>
<dbReference type="GO" id="GO:0016020">
    <property type="term" value="C:membrane"/>
    <property type="evidence" value="ECO:0007669"/>
    <property type="project" value="InterPro"/>
</dbReference>
<dbReference type="GO" id="GO:0016192">
    <property type="term" value="P:vesicle-mediated transport"/>
    <property type="evidence" value="ECO:0007669"/>
    <property type="project" value="InterPro"/>
</dbReference>
<keyword evidence="1" id="KW-0175">Coiled coil</keyword>
<name>A0A0G4KJD2_VERLO</name>
<evidence type="ECO:0000313" key="5">
    <source>
        <dbReference type="Proteomes" id="UP000045706"/>
    </source>
</evidence>
<dbReference type="InterPro" id="IPR010989">
    <property type="entry name" value="SNARE"/>
</dbReference>
<accession>A0A0G4KJD2</accession>
<evidence type="ECO:0000313" key="4">
    <source>
        <dbReference type="Proteomes" id="UP000044602"/>
    </source>
</evidence>
<evidence type="ECO:0000313" key="3">
    <source>
        <dbReference type="EMBL" id="CRK39188.1"/>
    </source>
</evidence>
<evidence type="ECO:0000313" key="2">
    <source>
        <dbReference type="EMBL" id="CRK05119.1"/>
    </source>
</evidence>
<dbReference type="EMBL" id="CVQH01025846">
    <property type="protein sequence ID" value="CRK39188.1"/>
    <property type="molecule type" value="Genomic_DNA"/>
</dbReference>
<evidence type="ECO:0008006" key="6">
    <source>
        <dbReference type="Google" id="ProtNLM"/>
    </source>
</evidence>
<keyword evidence="4" id="KW-1185">Reference proteome</keyword>
<dbReference type="Proteomes" id="UP000045706">
    <property type="component" value="Unassembled WGS sequence"/>
</dbReference>
<reference evidence="4 5" key="1">
    <citation type="submission" date="2015-05" db="EMBL/GenBank/DDBJ databases">
        <authorList>
            <person name="Fogelqvist Johan"/>
        </authorList>
    </citation>
    <scope>NUCLEOTIDE SEQUENCE [LARGE SCALE GENOMIC DNA]</scope>
    <source>
        <strain evidence="3">VL1</strain>
        <strain evidence="2">VL2</strain>
    </source>
</reference>
<protein>
    <recommendedName>
        <fullName evidence="6">Syntaxin N-terminal domain-containing protein</fullName>
    </recommendedName>
</protein>
<proteinExistence type="predicted"/>
<dbReference type="Gene3D" id="1.20.58.70">
    <property type="match status" value="1"/>
</dbReference>
<evidence type="ECO:0000256" key="1">
    <source>
        <dbReference type="SAM" id="Coils"/>
    </source>
</evidence>
<feature type="non-terminal residue" evidence="2">
    <location>
        <position position="1"/>
    </location>
</feature>
<dbReference type="Proteomes" id="UP000044602">
    <property type="component" value="Unassembled WGS sequence"/>
</dbReference>
<dbReference type="STRING" id="100787.A0A0G4KJD2"/>